<evidence type="ECO:0000259" key="3">
    <source>
        <dbReference type="SMART" id="SM00822"/>
    </source>
</evidence>
<dbReference type="InterPro" id="IPR036291">
    <property type="entry name" value="NAD(P)-bd_dom_sf"/>
</dbReference>
<gene>
    <name evidence="4" type="ORF">E1292_03250</name>
</gene>
<dbReference type="PANTHER" id="PTHR43391">
    <property type="entry name" value="RETINOL DEHYDROGENASE-RELATED"/>
    <property type="match status" value="1"/>
</dbReference>
<protein>
    <submittedName>
        <fullName evidence="4">SDR family NAD(P)-dependent oxidoreductase</fullName>
    </submittedName>
</protein>
<dbReference type="PRINTS" id="PR00081">
    <property type="entry name" value="GDHRDH"/>
</dbReference>
<name>A0A4R4WF87_9ACTN</name>
<reference evidence="4 5" key="1">
    <citation type="submission" date="2019-03" db="EMBL/GenBank/DDBJ databases">
        <title>Draft genome sequences of novel Actinobacteria.</title>
        <authorList>
            <person name="Sahin N."/>
            <person name="Ay H."/>
            <person name="Saygin H."/>
        </authorList>
    </citation>
    <scope>NUCLEOTIDE SEQUENCE [LARGE SCALE GENOMIC DNA]</scope>
    <source>
        <strain evidence="4 5">KC310</strain>
    </source>
</reference>
<dbReference type="AlphaFoldDB" id="A0A4R4WF87"/>
<evidence type="ECO:0000313" key="4">
    <source>
        <dbReference type="EMBL" id="TDD12140.1"/>
    </source>
</evidence>
<comment type="caution">
    <text evidence="4">The sequence shown here is derived from an EMBL/GenBank/DDBJ whole genome shotgun (WGS) entry which is preliminary data.</text>
</comment>
<proteinExistence type="inferred from homology"/>
<dbReference type="SMART" id="SM00822">
    <property type="entry name" value="PKS_KR"/>
    <property type="match status" value="1"/>
</dbReference>
<dbReference type="GO" id="GO:0005829">
    <property type="term" value="C:cytosol"/>
    <property type="evidence" value="ECO:0007669"/>
    <property type="project" value="TreeGrafter"/>
</dbReference>
<keyword evidence="2" id="KW-0560">Oxidoreductase</keyword>
<dbReference type="EMBL" id="SMKO01000004">
    <property type="protein sequence ID" value="TDD12140.1"/>
    <property type="molecule type" value="Genomic_DNA"/>
</dbReference>
<evidence type="ECO:0000256" key="2">
    <source>
        <dbReference type="ARBA" id="ARBA00023002"/>
    </source>
</evidence>
<accession>A0A4R4WF87</accession>
<dbReference type="Gene3D" id="3.40.50.720">
    <property type="entry name" value="NAD(P)-binding Rossmann-like Domain"/>
    <property type="match status" value="1"/>
</dbReference>
<comment type="similarity">
    <text evidence="1">Belongs to the short-chain dehydrogenases/reductases (SDR) family.</text>
</comment>
<dbReference type="SUPFAM" id="SSF51735">
    <property type="entry name" value="NAD(P)-binding Rossmann-fold domains"/>
    <property type="match status" value="1"/>
</dbReference>
<sequence length="163" mass="17069">MREGPSFVTAAPSASRTVLVTGASSGIGQATARLFAERGARVFGTSRRALGDDGGVEMVQLDIRSEESVRQCVDRVLDRAGGIDVLVNNAGVMHEGFAEETALTDAQAVFDVNFFGTVRVTHAVLPGMRARRQGHVINVGSLAAWVGEPGEGLYAASKAALAR</sequence>
<dbReference type="InterPro" id="IPR057326">
    <property type="entry name" value="KR_dom"/>
</dbReference>
<keyword evidence="5" id="KW-1185">Reference proteome</keyword>
<dbReference type="GO" id="GO:0016491">
    <property type="term" value="F:oxidoreductase activity"/>
    <property type="evidence" value="ECO:0007669"/>
    <property type="project" value="UniProtKB-KW"/>
</dbReference>
<evidence type="ECO:0000256" key="1">
    <source>
        <dbReference type="ARBA" id="ARBA00006484"/>
    </source>
</evidence>
<dbReference type="Proteomes" id="UP000295258">
    <property type="component" value="Unassembled WGS sequence"/>
</dbReference>
<dbReference type="Pfam" id="PF00106">
    <property type="entry name" value="adh_short"/>
    <property type="match status" value="1"/>
</dbReference>
<feature type="domain" description="Ketoreductase" evidence="3">
    <location>
        <begin position="16"/>
        <end position="163"/>
    </location>
</feature>
<dbReference type="InterPro" id="IPR002347">
    <property type="entry name" value="SDR_fam"/>
</dbReference>
<evidence type="ECO:0000313" key="5">
    <source>
        <dbReference type="Proteomes" id="UP000295258"/>
    </source>
</evidence>
<organism evidence="4 5">
    <name type="scientific">Nonomuraea deserti</name>
    <dbReference type="NCBI Taxonomy" id="1848322"/>
    <lineage>
        <taxon>Bacteria</taxon>
        <taxon>Bacillati</taxon>
        <taxon>Actinomycetota</taxon>
        <taxon>Actinomycetes</taxon>
        <taxon>Streptosporangiales</taxon>
        <taxon>Streptosporangiaceae</taxon>
        <taxon>Nonomuraea</taxon>
    </lineage>
</organism>
<dbReference type="PANTHER" id="PTHR43391:SF86">
    <property type="entry name" value="SHORT-CHAIN DEHYDROGENASE_REDUCTASE FAMILY PROTEIN"/>
    <property type="match status" value="1"/>
</dbReference>
<dbReference type="PRINTS" id="PR00080">
    <property type="entry name" value="SDRFAMILY"/>
</dbReference>